<keyword evidence="6 8" id="KW-0472">Membrane</keyword>
<keyword evidence="5 8" id="KW-1133">Transmembrane helix</keyword>
<dbReference type="PANTHER" id="PTHR33406">
    <property type="entry name" value="MEMBRANE PROTEIN MJ1562-RELATED"/>
    <property type="match status" value="1"/>
</dbReference>
<feature type="compositionally biased region" description="Basic and acidic residues" evidence="7">
    <location>
        <begin position="243"/>
        <end position="260"/>
    </location>
</feature>
<dbReference type="Proteomes" id="UP001156441">
    <property type="component" value="Unassembled WGS sequence"/>
</dbReference>
<name>A0ABT2J5K8_9PSEU</name>
<dbReference type="PANTHER" id="PTHR33406:SF11">
    <property type="entry name" value="MEMBRANE PROTEIN SCO6666-RELATED"/>
    <property type="match status" value="1"/>
</dbReference>
<keyword evidence="3" id="KW-1003">Cell membrane</keyword>
<comment type="subcellular location">
    <subcellularLocation>
        <location evidence="1">Cell membrane</location>
        <topology evidence="1">Multi-pass membrane protein</topology>
    </subcellularLocation>
</comment>
<evidence type="ECO:0000256" key="2">
    <source>
        <dbReference type="ARBA" id="ARBA00010157"/>
    </source>
</evidence>
<dbReference type="EMBL" id="JAFFZE010000009">
    <property type="protein sequence ID" value="MCT2583146.1"/>
    <property type="molecule type" value="Genomic_DNA"/>
</dbReference>
<evidence type="ECO:0000256" key="8">
    <source>
        <dbReference type="SAM" id="Phobius"/>
    </source>
</evidence>
<evidence type="ECO:0000256" key="4">
    <source>
        <dbReference type="ARBA" id="ARBA00022692"/>
    </source>
</evidence>
<dbReference type="RefSeq" id="WP_260190519.1">
    <property type="nucleotide sequence ID" value="NZ_JAFFZE010000009.1"/>
</dbReference>
<evidence type="ECO:0000256" key="7">
    <source>
        <dbReference type="SAM" id="MobiDB-lite"/>
    </source>
</evidence>
<evidence type="ECO:0000313" key="10">
    <source>
        <dbReference type="EMBL" id="MCT2583146.1"/>
    </source>
</evidence>
<evidence type="ECO:0000259" key="9">
    <source>
        <dbReference type="Pfam" id="PF03176"/>
    </source>
</evidence>
<dbReference type="SUPFAM" id="SSF82866">
    <property type="entry name" value="Multidrug efflux transporter AcrB transmembrane domain"/>
    <property type="match status" value="1"/>
</dbReference>
<feature type="transmembrane region" description="Helical" evidence="8">
    <location>
        <begin position="206"/>
        <end position="227"/>
    </location>
</feature>
<feature type="domain" description="Membrane transport protein MMPL" evidence="9">
    <location>
        <begin position="21"/>
        <end position="241"/>
    </location>
</feature>
<accession>A0ABT2J5K8</accession>
<feature type="transmembrane region" description="Helical" evidence="8">
    <location>
        <begin position="177"/>
        <end position="200"/>
    </location>
</feature>
<dbReference type="InterPro" id="IPR004869">
    <property type="entry name" value="MMPL_dom"/>
</dbReference>
<evidence type="ECO:0000256" key="5">
    <source>
        <dbReference type="ARBA" id="ARBA00022989"/>
    </source>
</evidence>
<evidence type="ECO:0000256" key="3">
    <source>
        <dbReference type="ARBA" id="ARBA00022475"/>
    </source>
</evidence>
<dbReference type="Pfam" id="PF03176">
    <property type="entry name" value="MMPL"/>
    <property type="match status" value="1"/>
</dbReference>
<evidence type="ECO:0000256" key="1">
    <source>
        <dbReference type="ARBA" id="ARBA00004651"/>
    </source>
</evidence>
<protein>
    <submittedName>
        <fullName evidence="10">MMPL family transporter</fullName>
    </submittedName>
</protein>
<comment type="caution">
    <text evidence="10">The sequence shown here is derived from an EMBL/GenBank/DDBJ whole genome shotgun (WGS) entry which is preliminary data.</text>
</comment>
<dbReference type="Gene3D" id="1.20.1640.10">
    <property type="entry name" value="Multidrug efflux transporter AcrB transmembrane domain"/>
    <property type="match status" value="1"/>
</dbReference>
<dbReference type="InterPro" id="IPR050545">
    <property type="entry name" value="Mycobact_MmpL"/>
</dbReference>
<evidence type="ECO:0000313" key="11">
    <source>
        <dbReference type="Proteomes" id="UP001156441"/>
    </source>
</evidence>
<reference evidence="10 11" key="1">
    <citation type="submission" date="2021-02" db="EMBL/GenBank/DDBJ databases">
        <title>Actinophytocola xerophila sp. nov., isolated from soil of cotton cropping field.</title>
        <authorList>
            <person name="Huang R."/>
            <person name="Chen X."/>
            <person name="Ge X."/>
            <person name="Liu W."/>
        </authorList>
    </citation>
    <scope>NUCLEOTIDE SEQUENCE [LARGE SCALE GENOMIC DNA]</scope>
    <source>
        <strain evidence="10 11">S1-96</strain>
    </source>
</reference>
<evidence type="ECO:0000256" key="6">
    <source>
        <dbReference type="ARBA" id="ARBA00023136"/>
    </source>
</evidence>
<gene>
    <name evidence="10" type="ORF">JT362_08470</name>
</gene>
<feature type="transmembrane region" description="Helical" evidence="8">
    <location>
        <begin position="151"/>
        <end position="170"/>
    </location>
</feature>
<proteinExistence type="inferred from homology"/>
<keyword evidence="11" id="KW-1185">Reference proteome</keyword>
<feature type="region of interest" description="Disordered" evidence="7">
    <location>
        <begin position="237"/>
        <end position="260"/>
    </location>
</feature>
<comment type="similarity">
    <text evidence="2">Belongs to the resistance-nodulation-cell division (RND) (TC 2.A.6) family. MmpL subfamily.</text>
</comment>
<keyword evidence="4 8" id="KW-0812">Transmembrane</keyword>
<organism evidence="10 11">
    <name type="scientific">Actinophytocola gossypii</name>
    <dbReference type="NCBI Taxonomy" id="2812003"/>
    <lineage>
        <taxon>Bacteria</taxon>
        <taxon>Bacillati</taxon>
        <taxon>Actinomycetota</taxon>
        <taxon>Actinomycetes</taxon>
        <taxon>Pseudonocardiales</taxon>
        <taxon>Pseudonocardiaceae</taxon>
    </lineage>
</organism>
<sequence length="286" mass="29933">MVAAGVLAAGVFDKLKVGGYLDPDAESSRTADQIDERFGGQYNLVFLVEADQAVDSPEAAAEGTRLTERIAGEDAVTNVASYWTTGDPALRSTDGRAALIVGHVPGDEDTALTRTQHLYDEYADAGGGLTVRVGGEQAVNRDIFGHLQSSLLVAEAIAVPVSMLLLVLAFGSVVAALLPLVIGILAIVGTFGELAVLGGITDMSTLAANLTTALGLGLGIDYALFIVARFRERLTAGDEQDGADDRRPQPVDPRGVADRHGDVELLAQSFDVRTDGSAEWSGDLPR</sequence>